<evidence type="ECO:0000259" key="5">
    <source>
        <dbReference type="PROSITE" id="PS50089"/>
    </source>
</evidence>
<dbReference type="EMBL" id="CAKOGL010000029">
    <property type="protein sequence ID" value="CAH2106404.1"/>
    <property type="molecule type" value="Genomic_DNA"/>
</dbReference>
<dbReference type="GO" id="GO:0016567">
    <property type="term" value="P:protein ubiquitination"/>
    <property type="evidence" value="ECO:0007669"/>
    <property type="project" value="InterPro"/>
</dbReference>
<feature type="compositionally biased region" description="Basic residues" evidence="4">
    <location>
        <begin position="404"/>
        <end position="421"/>
    </location>
</feature>
<evidence type="ECO:0000256" key="2">
    <source>
        <dbReference type="ARBA" id="ARBA00022833"/>
    </source>
</evidence>
<dbReference type="Pfam" id="PF04564">
    <property type="entry name" value="U-box"/>
    <property type="match status" value="1"/>
</dbReference>
<dbReference type="PANTHER" id="PTHR15439">
    <property type="entry name" value="RETINOBLASTOMA-BINDING PROTEIN 6"/>
    <property type="match status" value="1"/>
</dbReference>
<dbReference type="CDD" id="cd16620">
    <property type="entry name" value="vRING-HC-C4C4_RBBP6"/>
    <property type="match status" value="1"/>
</dbReference>
<keyword evidence="2" id="KW-0862">Zinc</keyword>
<evidence type="ECO:0000256" key="3">
    <source>
        <dbReference type="PROSITE-ProRule" id="PRU00175"/>
    </source>
</evidence>
<protein>
    <recommendedName>
        <fullName evidence="5">RING-type domain-containing protein</fullName>
    </recommendedName>
</protein>
<reference evidence="6" key="1">
    <citation type="submission" date="2022-03" db="EMBL/GenBank/DDBJ databases">
        <authorList>
            <person name="Tunstrom K."/>
        </authorList>
    </citation>
    <scope>NUCLEOTIDE SEQUENCE</scope>
</reference>
<keyword evidence="1 3" id="KW-0479">Metal-binding</keyword>
<feature type="compositionally biased region" description="Low complexity" evidence="4">
    <location>
        <begin position="367"/>
        <end position="381"/>
    </location>
</feature>
<dbReference type="InterPro" id="IPR003613">
    <property type="entry name" value="Ubox_domain"/>
</dbReference>
<dbReference type="GO" id="GO:0006397">
    <property type="term" value="P:mRNA processing"/>
    <property type="evidence" value="ECO:0007669"/>
    <property type="project" value="InterPro"/>
</dbReference>
<dbReference type="InterPro" id="IPR033489">
    <property type="entry name" value="RBBP6"/>
</dbReference>
<evidence type="ECO:0000256" key="4">
    <source>
        <dbReference type="SAM" id="MobiDB-lite"/>
    </source>
</evidence>
<dbReference type="GO" id="GO:0061630">
    <property type="term" value="F:ubiquitin protein ligase activity"/>
    <property type="evidence" value="ECO:0007669"/>
    <property type="project" value="InterPro"/>
</dbReference>
<evidence type="ECO:0000313" key="7">
    <source>
        <dbReference type="Proteomes" id="UP001153954"/>
    </source>
</evidence>
<feature type="region of interest" description="Disordered" evidence="4">
    <location>
        <begin position="328"/>
        <end position="381"/>
    </location>
</feature>
<keyword evidence="1 3" id="KW-0863">Zinc-finger</keyword>
<dbReference type="GO" id="GO:0006511">
    <property type="term" value="P:ubiquitin-dependent protein catabolic process"/>
    <property type="evidence" value="ECO:0007669"/>
    <property type="project" value="TreeGrafter"/>
</dbReference>
<keyword evidence="7" id="KW-1185">Reference proteome</keyword>
<dbReference type="PANTHER" id="PTHR15439:SF0">
    <property type="entry name" value="CELL DIVISION CYCLE AND APOPTOSIS REGULATOR PROTEIN 1-RELATED"/>
    <property type="match status" value="1"/>
</dbReference>
<dbReference type="GO" id="GO:0008270">
    <property type="term" value="F:zinc ion binding"/>
    <property type="evidence" value="ECO:0007669"/>
    <property type="project" value="UniProtKB-KW"/>
</dbReference>
<accession>A0AAU9V4W9</accession>
<feature type="compositionally biased region" description="Basic and acidic residues" evidence="4">
    <location>
        <begin position="328"/>
        <end position="341"/>
    </location>
</feature>
<evidence type="ECO:0000256" key="1">
    <source>
        <dbReference type="ARBA" id="ARBA00022771"/>
    </source>
</evidence>
<feature type="domain" description="RING-type" evidence="5">
    <location>
        <begin position="201"/>
        <end position="242"/>
    </location>
</feature>
<feature type="region of interest" description="Disordered" evidence="4">
    <location>
        <begin position="404"/>
        <end position="424"/>
    </location>
</feature>
<dbReference type="InterPro" id="IPR001841">
    <property type="entry name" value="Znf_RING"/>
</dbReference>
<dbReference type="SUPFAM" id="SSF57850">
    <property type="entry name" value="RING/U-box"/>
    <property type="match status" value="1"/>
</dbReference>
<dbReference type="Proteomes" id="UP001153954">
    <property type="component" value="Unassembled WGS sequence"/>
</dbReference>
<dbReference type="Gene3D" id="3.30.40.10">
    <property type="entry name" value="Zinc/RING finger domain, C3HC4 (zinc finger)"/>
    <property type="match status" value="1"/>
</dbReference>
<name>A0AAU9V4W9_EUPED</name>
<dbReference type="SMART" id="SM00184">
    <property type="entry name" value="RING"/>
    <property type="match status" value="1"/>
</dbReference>
<sequence>MTPRVENFVDDLFRGIEVVNKVQIQPEFLWLKKYNGKNEDDILAHSLVVPQSGITQMQAPVAMRESLIKRKMSDKEFDYTFTNREDEWYYAVVTSIDKRAKYVRVEKVRLVGMLLIVFIKEKHYSHGDPIEIRRSTGIPRSFMVPVDGPKAPGAMMTPSGTFAVPAVDHEAYLASENAGGADTPTNAPVAPEPTIPDELLCSLCRDLLTDAVMIPCCGNSFCDECIRGALLESEDHECPDCREKEIAPTTLIPNRFLRNSVSAFRNQTGYCRRAPHRPSAGPPILVILWALMFSEVPAPAPAPMQPGNGAVPPVPPNNDAGAVGIVGDAREPREGKARGDESDGSADDNITVTVPPAHVHHAPPPAALAHHASPHTAHAHHAPPLAAHAPAAHHAHAPAAPLAHHAHHAHHGRHANVHRSSRYGPPPAIKPPGIDGPHINMPRIDEQRASTPTIDERRDPMSSQVMYNRGPPPYMPAVPPPAHFNKCSARIVDTATEMITQAIQRAKDAATTQCTQSRQKDPLPYALREKIKRKSKLRKLWTRSRCPRVKTELNRIAEEISRALAALDNDFWEDAVDRAAEDDTALYRLCKKMTGIDTPIYPLQDIDGKRRYAARDRAEILAEHLERQFTPNPPNMVYLTGNKRFEFLYDELLAQSHESSTYPLD</sequence>
<dbReference type="InterPro" id="IPR013083">
    <property type="entry name" value="Znf_RING/FYVE/PHD"/>
</dbReference>
<dbReference type="GO" id="GO:0005634">
    <property type="term" value="C:nucleus"/>
    <property type="evidence" value="ECO:0007669"/>
    <property type="project" value="TreeGrafter"/>
</dbReference>
<dbReference type="PROSITE" id="PS50089">
    <property type="entry name" value="ZF_RING_2"/>
    <property type="match status" value="1"/>
</dbReference>
<organism evidence="6 7">
    <name type="scientific">Euphydryas editha</name>
    <name type="common">Edith's checkerspot</name>
    <dbReference type="NCBI Taxonomy" id="104508"/>
    <lineage>
        <taxon>Eukaryota</taxon>
        <taxon>Metazoa</taxon>
        <taxon>Ecdysozoa</taxon>
        <taxon>Arthropoda</taxon>
        <taxon>Hexapoda</taxon>
        <taxon>Insecta</taxon>
        <taxon>Pterygota</taxon>
        <taxon>Neoptera</taxon>
        <taxon>Endopterygota</taxon>
        <taxon>Lepidoptera</taxon>
        <taxon>Glossata</taxon>
        <taxon>Ditrysia</taxon>
        <taxon>Papilionoidea</taxon>
        <taxon>Nymphalidae</taxon>
        <taxon>Nymphalinae</taxon>
        <taxon>Euphydryas</taxon>
    </lineage>
</organism>
<gene>
    <name evidence="6" type="ORF">EEDITHA_LOCUS20542</name>
</gene>
<comment type="caution">
    <text evidence="6">The sequence shown here is derived from an EMBL/GenBank/DDBJ whole genome shotgun (WGS) entry which is preliminary data.</text>
</comment>
<evidence type="ECO:0000313" key="6">
    <source>
        <dbReference type="EMBL" id="CAH2106404.1"/>
    </source>
</evidence>
<dbReference type="AlphaFoldDB" id="A0AAU9V4W9"/>
<proteinExistence type="predicted"/>